<keyword evidence="3" id="KW-1185">Reference proteome</keyword>
<feature type="non-terminal residue" evidence="2">
    <location>
        <position position="126"/>
    </location>
</feature>
<dbReference type="EMBL" id="KL142409">
    <property type="protein sequence ID" value="KDR68210.1"/>
    <property type="molecule type" value="Genomic_DNA"/>
</dbReference>
<feature type="coiled-coil region" evidence="1">
    <location>
        <begin position="31"/>
        <end position="58"/>
    </location>
</feature>
<dbReference type="OrthoDB" id="3365698at2759"/>
<name>A0A067SBA8_GALM3</name>
<sequence>PFKAQLGSNYIPSDPEIQEIKAYLLHPIARIRLIDDELIDLETKLKALQDERKGLSHQVEICQAIITLPRRLPDDILSEIFYQSLPTNVNAAMVNSVPPLIFTQICKRWREVALSTPKLWSTIHIH</sequence>
<feature type="non-terminal residue" evidence="2">
    <location>
        <position position="1"/>
    </location>
</feature>
<evidence type="ECO:0000256" key="1">
    <source>
        <dbReference type="SAM" id="Coils"/>
    </source>
</evidence>
<evidence type="ECO:0000313" key="3">
    <source>
        <dbReference type="Proteomes" id="UP000027222"/>
    </source>
</evidence>
<dbReference type="STRING" id="685588.A0A067SBA8"/>
<protein>
    <submittedName>
        <fullName evidence="2">Uncharacterized protein</fullName>
    </submittedName>
</protein>
<dbReference type="Proteomes" id="UP000027222">
    <property type="component" value="Unassembled WGS sequence"/>
</dbReference>
<accession>A0A067SBA8</accession>
<keyword evidence="1" id="KW-0175">Coiled coil</keyword>
<evidence type="ECO:0000313" key="2">
    <source>
        <dbReference type="EMBL" id="KDR68210.1"/>
    </source>
</evidence>
<organism evidence="2 3">
    <name type="scientific">Galerina marginata (strain CBS 339.88)</name>
    <dbReference type="NCBI Taxonomy" id="685588"/>
    <lineage>
        <taxon>Eukaryota</taxon>
        <taxon>Fungi</taxon>
        <taxon>Dikarya</taxon>
        <taxon>Basidiomycota</taxon>
        <taxon>Agaricomycotina</taxon>
        <taxon>Agaricomycetes</taxon>
        <taxon>Agaricomycetidae</taxon>
        <taxon>Agaricales</taxon>
        <taxon>Agaricineae</taxon>
        <taxon>Strophariaceae</taxon>
        <taxon>Galerina</taxon>
    </lineage>
</organism>
<dbReference type="AlphaFoldDB" id="A0A067SBA8"/>
<reference evidence="3" key="1">
    <citation type="journal article" date="2014" name="Proc. Natl. Acad. Sci. U.S.A.">
        <title>Extensive sampling of basidiomycete genomes demonstrates inadequacy of the white-rot/brown-rot paradigm for wood decay fungi.</title>
        <authorList>
            <person name="Riley R."/>
            <person name="Salamov A.A."/>
            <person name="Brown D.W."/>
            <person name="Nagy L.G."/>
            <person name="Floudas D."/>
            <person name="Held B.W."/>
            <person name="Levasseur A."/>
            <person name="Lombard V."/>
            <person name="Morin E."/>
            <person name="Otillar R."/>
            <person name="Lindquist E.A."/>
            <person name="Sun H."/>
            <person name="LaButti K.M."/>
            <person name="Schmutz J."/>
            <person name="Jabbour D."/>
            <person name="Luo H."/>
            <person name="Baker S.E."/>
            <person name="Pisabarro A.G."/>
            <person name="Walton J.D."/>
            <person name="Blanchette R.A."/>
            <person name="Henrissat B."/>
            <person name="Martin F."/>
            <person name="Cullen D."/>
            <person name="Hibbett D.S."/>
            <person name="Grigoriev I.V."/>
        </authorList>
    </citation>
    <scope>NUCLEOTIDE SEQUENCE [LARGE SCALE GENOMIC DNA]</scope>
    <source>
        <strain evidence="3">CBS 339.88</strain>
    </source>
</reference>
<proteinExistence type="predicted"/>
<gene>
    <name evidence="2" type="ORF">GALMADRAFT_43942</name>
</gene>
<dbReference type="Gene3D" id="1.20.1280.50">
    <property type="match status" value="1"/>
</dbReference>
<dbReference type="HOGENOM" id="CLU_018544_3_2_1"/>